<organism evidence="2 3">
    <name type="scientific">Rhodobacter ferrooxidans</name>
    <dbReference type="NCBI Taxonomy" id="371731"/>
    <lineage>
        <taxon>Bacteria</taxon>
        <taxon>Pseudomonadati</taxon>
        <taxon>Pseudomonadota</taxon>
        <taxon>Alphaproteobacteria</taxon>
        <taxon>Rhodobacterales</taxon>
        <taxon>Rhodobacter group</taxon>
        <taxon>Rhodobacter</taxon>
    </lineage>
</organism>
<proteinExistence type="predicted"/>
<comment type="caution">
    <text evidence="2">The sequence shown here is derived from an EMBL/GenBank/DDBJ whole genome shotgun (WGS) entry which is preliminary data.</text>
</comment>
<keyword evidence="3" id="KW-1185">Reference proteome</keyword>
<dbReference type="EMBL" id="ACYY01000022">
    <property type="protein sequence ID" value="EEW24300.1"/>
    <property type="molecule type" value="Genomic_DNA"/>
</dbReference>
<name>C8S438_9RHOB</name>
<sequence>MPRKASSGEAAQTDSNDNVPQRPPIARVMPLATRIESWQLERAGQKPAGGDPDPTSRPHRSGSRPARQDRPDQRYSHPRTADTRPPRPDQPPSRPATGPLAEHQPVQQGGQDGCDVYQVPRIGDLGRRIGRLLDDQCCSKDDRHTRGAKQESGANGDIARASNQWQDQNPSNQAAQTNGAERVQMHQLCLLSDISEAPQKRRVNQQQVGMTARHRSRP</sequence>
<feature type="compositionally biased region" description="Polar residues" evidence="1">
    <location>
        <begin position="9"/>
        <end position="19"/>
    </location>
</feature>
<dbReference type="AlphaFoldDB" id="C8S438"/>
<evidence type="ECO:0000313" key="2">
    <source>
        <dbReference type="EMBL" id="EEW24300.1"/>
    </source>
</evidence>
<feature type="compositionally biased region" description="Basic and acidic residues" evidence="1">
    <location>
        <begin position="66"/>
        <end position="87"/>
    </location>
</feature>
<feature type="region of interest" description="Disordered" evidence="1">
    <location>
        <begin position="1"/>
        <end position="118"/>
    </location>
</feature>
<dbReference type="Proteomes" id="UP000010121">
    <property type="component" value="Unassembled WGS sequence"/>
</dbReference>
<accession>C8S438</accession>
<feature type="region of interest" description="Disordered" evidence="1">
    <location>
        <begin position="134"/>
        <end position="180"/>
    </location>
</feature>
<feature type="region of interest" description="Disordered" evidence="1">
    <location>
        <begin position="193"/>
        <end position="218"/>
    </location>
</feature>
<protein>
    <submittedName>
        <fullName evidence="2">Uncharacterized protein</fullName>
    </submittedName>
</protein>
<feature type="compositionally biased region" description="Basic and acidic residues" evidence="1">
    <location>
        <begin position="134"/>
        <end position="149"/>
    </location>
</feature>
<reference evidence="2 3" key="1">
    <citation type="submission" date="2009-08" db="EMBL/GenBank/DDBJ databases">
        <title>The draft genome of Rhodobacter sp. SW2.</title>
        <authorList>
            <consortium name="US DOE Joint Genome Institute (JGI-PGF)"/>
            <person name="Lucas S."/>
            <person name="Copeland A."/>
            <person name="Lapidus A."/>
            <person name="Glavina del Rio T."/>
            <person name="Tice H."/>
            <person name="Bruce D."/>
            <person name="Goodwin L."/>
            <person name="Pitluck S."/>
            <person name="Larimer F."/>
            <person name="Land M.L."/>
            <person name="Hauser L."/>
            <person name="Emerson D."/>
        </authorList>
    </citation>
    <scope>NUCLEOTIDE SEQUENCE [LARGE SCALE GENOMIC DNA]</scope>
    <source>
        <strain evidence="2 3">SW2</strain>
    </source>
</reference>
<gene>
    <name evidence="2" type="ORF">Rsw2DRAFT_2816</name>
</gene>
<evidence type="ECO:0000313" key="3">
    <source>
        <dbReference type="Proteomes" id="UP000010121"/>
    </source>
</evidence>
<feature type="compositionally biased region" description="Polar residues" evidence="1">
    <location>
        <begin position="161"/>
        <end position="179"/>
    </location>
</feature>
<evidence type="ECO:0000256" key="1">
    <source>
        <dbReference type="SAM" id="MobiDB-lite"/>
    </source>
</evidence>